<comment type="caution">
    <text evidence="2">The sequence shown here is derived from an EMBL/GenBank/DDBJ whole genome shotgun (WGS) entry which is preliminary data.</text>
</comment>
<evidence type="ECO:0000313" key="2">
    <source>
        <dbReference type="EMBL" id="PKG28094.1"/>
    </source>
</evidence>
<sequence length="148" mass="17120">MNRHVEIKELNESNWYDCCLLKLSAEQELYMEPNAVSIAQSKFESTLKCYAIYYDETIVGFMMFNSVKEELDGYWIYRMMIDHAYQGKGIGKSAMRLLLEDMKALPDAAKLVVGYHPENIAAHKLYEQLGFIDQGDRFGKEMAVIKNL</sequence>
<dbReference type="Proteomes" id="UP000233343">
    <property type="component" value="Unassembled WGS sequence"/>
</dbReference>
<dbReference type="Pfam" id="PF00583">
    <property type="entry name" value="Acetyltransf_1"/>
    <property type="match status" value="1"/>
</dbReference>
<dbReference type="GO" id="GO:0016747">
    <property type="term" value="F:acyltransferase activity, transferring groups other than amino-acyl groups"/>
    <property type="evidence" value="ECO:0007669"/>
    <property type="project" value="InterPro"/>
</dbReference>
<dbReference type="AlphaFoldDB" id="A0A2N0ZF12"/>
<proteinExistence type="predicted"/>
<evidence type="ECO:0000259" key="1">
    <source>
        <dbReference type="PROSITE" id="PS51186"/>
    </source>
</evidence>
<dbReference type="PANTHER" id="PTHR43617:SF2">
    <property type="entry name" value="UPF0039 PROTEIN SLL0451"/>
    <property type="match status" value="1"/>
</dbReference>
<name>A0A2N0ZF12_9BACI</name>
<accession>A0A2N0ZF12</accession>
<dbReference type="CDD" id="cd04301">
    <property type="entry name" value="NAT_SF"/>
    <property type="match status" value="1"/>
</dbReference>
<dbReference type="SUPFAM" id="SSF55729">
    <property type="entry name" value="Acyl-CoA N-acyltransferases (Nat)"/>
    <property type="match status" value="1"/>
</dbReference>
<organism evidence="2 3">
    <name type="scientific">Cytobacillus horneckiae</name>
    <dbReference type="NCBI Taxonomy" id="549687"/>
    <lineage>
        <taxon>Bacteria</taxon>
        <taxon>Bacillati</taxon>
        <taxon>Bacillota</taxon>
        <taxon>Bacilli</taxon>
        <taxon>Bacillales</taxon>
        <taxon>Bacillaceae</taxon>
        <taxon>Cytobacillus</taxon>
    </lineage>
</organism>
<dbReference type="InterPro" id="IPR016181">
    <property type="entry name" value="Acyl_CoA_acyltransferase"/>
</dbReference>
<dbReference type="PROSITE" id="PS51186">
    <property type="entry name" value="GNAT"/>
    <property type="match status" value="1"/>
</dbReference>
<feature type="domain" description="N-acetyltransferase" evidence="1">
    <location>
        <begin position="5"/>
        <end position="148"/>
    </location>
</feature>
<dbReference type="RefSeq" id="WP_066201370.1">
    <property type="nucleotide sequence ID" value="NZ_JAFDQP010000015.1"/>
</dbReference>
<gene>
    <name evidence="2" type="ORF">CWS20_15860</name>
</gene>
<dbReference type="PANTHER" id="PTHR43617">
    <property type="entry name" value="L-AMINO ACID N-ACETYLTRANSFERASE"/>
    <property type="match status" value="1"/>
</dbReference>
<dbReference type="InterPro" id="IPR000182">
    <property type="entry name" value="GNAT_dom"/>
</dbReference>
<protein>
    <submittedName>
        <fullName evidence="2">N-acetyltransferase</fullName>
    </submittedName>
</protein>
<dbReference type="EMBL" id="PISD01000033">
    <property type="protein sequence ID" value="PKG28094.1"/>
    <property type="molecule type" value="Genomic_DNA"/>
</dbReference>
<reference evidence="2 3" key="1">
    <citation type="journal article" date="2010" name="Int. J. Syst. Evol. Microbiol.">
        <title>Bacillus horneckiae sp. nov., isolated from a spacecraft-assembly clean room.</title>
        <authorList>
            <person name="Vaishampayan P."/>
            <person name="Probst A."/>
            <person name="Krishnamurthi S."/>
            <person name="Ghosh S."/>
            <person name="Osman S."/>
            <person name="McDowall A."/>
            <person name="Ruckmani A."/>
            <person name="Mayilraj S."/>
            <person name="Venkateswaran K."/>
        </authorList>
    </citation>
    <scope>NUCLEOTIDE SEQUENCE [LARGE SCALE GENOMIC DNA]</scope>
    <source>
        <strain evidence="3">1PO1SC</strain>
    </source>
</reference>
<evidence type="ECO:0000313" key="3">
    <source>
        <dbReference type="Proteomes" id="UP000233343"/>
    </source>
</evidence>
<dbReference type="InterPro" id="IPR050276">
    <property type="entry name" value="MshD_Acetyltransferase"/>
</dbReference>
<keyword evidence="2" id="KW-0808">Transferase</keyword>
<keyword evidence="3" id="KW-1185">Reference proteome</keyword>
<dbReference type="Gene3D" id="3.40.630.30">
    <property type="match status" value="1"/>
</dbReference>